<dbReference type="AlphaFoldDB" id="A0A3D8GQE8"/>
<gene>
    <name evidence="2" type="ORF">DRW41_11700</name>
</gene>
<dbReference type="InterPro" id="IPR007401">
    <property type="entry name" value="DUF454"/>
</dbReference>
<accession>A0A3D8GQE8</accession>
<dbReference type="OrthoDB" id="5690292at2"/>
<organism evidence="2 3">
    <name type="scientific">Neobacillus piezotolerans</name>
    <dbReference type="NCBI Taxonomy" id="2259171"/>
    <lineage>
        <taxon>Bacteria</taxon>
        <taxon>Bacillati</taxon>
        <taxon>Bacillota</taxon>
        <taxon>Bacilli</taxon>
        <taxon>Bacillales</taxon>
        <taxon>Bacillaceae</taxon>
        <taxon>Neobacillus</taxon>
    </lineage>
</organism>
<dbReference type="GO" id="GO:0005886">
    <property type="term" value="C:plasma membrane"/>
    <property type="evidence" value="ECO:0007669"/>
    <property type="project" value="TreeGrafter"/>
</dbReference>
<dbReference type="Proteomes" id="UP000257144">
    <property type="component" value="Unassembled WGS sequence"/>
</dbReference>
<dbReference type="EMBL" id="QNQT01000004">
    <property type="protein sequence ID" value="RDU36713.1"/>
    <property type="molecule type" value="Genomic_DNA"/>
</dbReference>
<keyword evidence="1" id="KW-0812">Transmembrane</keyword>
<keyword evidence="1" id="KW-0472">Membrane</keyword>
<protein>
    <submittedName>
        <fullName evidence="2">DUF454 domain-containing protein</fullName>
    </submittedName>
</protein>
<feature type="transmembrane region" description="Helical" evidence="1">
    <location>
        <begin position="144"/>
        <end position="160"/>
    </location>
</feature>
<sequence>MGNSRRNPFHGKPRRICSLSIPAGIIHSHNAGIEEISRKEVADIVRKPLRLLFIFAGFMSLGLGIIGIVLPVIPTTPLLLLASYCFMRGSKKFEAWFKESPLYKKHLEGFVRKREMTLKQKLTILLFADCMIAIPFVMTDSWALRAMLAAIVMYKYYYFFTKIKTL</sequence>
<keyword evidence="1" id="KW-1133">Transmembrane helix</keyword>
<dbReference type="Pfam" id="PF04304">
    <property type="entry name" value="DUF454"/>
    <property type="match status" value="1"/>
</dbReference>
<evidence type="ECO:0000313" key="2">
    <source>
        <dbReference type="EMBL" id="RDU36713.1"/>
    </source>
</evidence>
<dbReference type="PANTHER" id="PTHR35813">
    <property type="entry name" value="INNER MEMBRANE PROTEIN YBAN"/>
    <property type="match status" value="1"/>
</dbReference>
<name>A0A3D8GQE8_9BACI</name>
<dbReference type="PANTHER" id="PTHR35813:SF1">
    <property type="entry name" value="INNER MEMBRANE PROTEIN YBAN"/>
    <property type="match status" value="1"/>
</dbReference>
<comment type="caution">
    <text evidence="2">The sequence shown here is derived from an EMBL/GenBank/DDBJ whole genome shotgun (WGS) entry which is preliminary data.</text>
</comment>
<keyword evidence="3" id="KW-1185">Reference proteome</keyword>
<feature type="transmembrane region" description="Helical" evidence="1">
    <location>
        <begin position="51"/>
        <end position="82"/>
    </location>
</feature>
<evidence type="ECO:0000313" key="3">
    <source>
        <dbReference type="Proteomes" id="UP000257144"/>
    </source>
</evidence>
<reference evidence="2 3" key="1">
    <citation type="submission" date="2018-07" db="EMBL/GenBank/DDBJ databases">
        <title>Bacillus sp. YLB-04 draft genome sequence.</title>
        <authorList>
            <person name="Yu L."/>
            <person name="Tang X."/>
        </authorList>
    </citation>
    <scope>NUCLEOTIDE SEQUENCE [LARGE SCALE GENOMIC DNA]</scope>
    <source>
        <strain evidence="2 3">YLB-04</strain>
    </source>
</reference>
<evidence type="ECO:0000256" key="1">
    <source>
        <dbReference type="SAM" id="Phobius"/>
    </source>
</evidence>
<proteinExistence type="predicted"/>